<dbReference type="RefSeq" id="WP_126583566.1">
    <property type="nucleotide sequence ID" value="NZ_BIFR01000002.1"/>
</dbReference>
<name>A0A402AAP9_9CHLR</name>
<dbReference type="GO" id="GO:0030288">
    <property type="term" value="C:outer membrane-bounded periplasmic space"/>
    <property type="evidence" value="ECO:0007669"/>
    <property type="project" value="TreeGrafter"/>
</dbReference>
<evidence type="ECO:0000256" key="2">
    <source>
        <dbReference type="ARBA" id="ARBA00022729"/>
    </source>
</evidence>
<comment type="subcellular location">
    <subcellularLocation>
        <location evidence="1">Cell envelope</location>
    </subcellularLocation>
</comment>
<dbReference type="SUPFAM" id="SSF53822">
    <property type="entry name" value="Periplasmic binding protein-like I"/>
    <property type="match status" value="1"/>
</dbReference>
<dbReference type="EMBL" id="BIFR01000002">
    <property type="protein sequence ID" value="GCE16189.1"/>
    <property type="molecule type" value="Genomic_DNA"/>
</dbReference>
<reference evidence="6" key="1">
    <citation type="submission" date="2018-12" db="EMBL/GenBank/DDBJ databases">
        <title>Tengunoibacter tsumagoiensis gen. nov., sp. nov., Dictyobacter kobayashii sp. nov., D. alpinus sp. nov., and D. joshuensis sp. nov. and description of Dictyobacteraceae fam. nov. within the order Ktedonobacterales isolated from Tengu-no-mugimeshi.</title>
        <authorList>
            <person name="Wang C.M."/>
            <person name="Zheng Y."/>
            <person name="Sakai Y."/>
            <person name="Toyoda A."/>
            <person name="Minakuchi Y."/>
            <person name="Abe K."/>
            <person name="Yokota A."/>
            <person name="Yabe S."/>
        </authorList>
    </citation>
    <scope>NUCLEOTIDE SEQUENCE [LARGE SCALE GENOMIC DNA]</scope>
    <source>
        <strain evidence="6">Uno3</strain>
    </source>
</reference>
<gene>
    <name evidence="5" type="primary">xylF</name>
    <name evidence="5" type="ORF">KTT_60480</name>
</gene>
<feature type="signal peptide" evidence="3">
    <location>
        <begin position="1"/>
        <end position="33"/>
    </location>
</feature>
<accession>A0A402AAP9</accession>
<evidence type="ECO:0000256" key="1">
    <source>
        <dbReference type="ARBA" id="ARBA00004196"/>
    </source>
</evidence>
<dbReference type="OrthoDB" id="9769193at2"/>
<dbReference type="PANTHER" id="PTHR30036:SF1">
    <property type="entry name" value="D-XYLOSE-BINDING PERIPLASMIC PROTEIN"/>
    <property type="match status" value="1"/>
</dbReference>
<comment type="caution">
    <text evidence="5">The sequence shown here is derived from an EMBL/GenBank/DDBJ whole genome shotgun (WGS) entry which is preliminary data.</text>
</comment>
<proteinExistence type="predicted"/>
<organism evidence="5 6">
    <name type="scientific">Tengunoibacter tsumagoiensis</name>
    <dbReference type="NCBI Taxonomy" id="2014871"/>
    <lineage>
        <taxon>Bacteria</taxon>
        <taxon>Bacillati</taxon>
        <taxon>Chloroflexota</taxon>
        <taxon>Ktedonobacteria</taxon>
        <taxon>Ktedonobacterales</taxon>
        <taxon>Dictyobacteraceae</taxon>
        <taxon>Tengunoibacter</taxon>
    </lineage>
</organism>
<protein>
    <submittedName>
        <fullName evidence="5">Sugar ABC transporter substrate-binding protein</fullName>
    </submittedName>
</protein>
<keyword evidence="6" id="KW-1185">Reference proteome</keyword>
<dbReference type="InterPro" id="IPR028082">
    <property type="entry name" value="Peripla_BP_I"/>
</dbReference>
<dbReference type="Pfam" id="PF13407">
    <property type="entry name" value="Peripla_BP_4"/>
    <property type="match status" value="1"/>
</dbReference>
<feature type="domain" description="Periplasmic binding protein" evidence="4">
    <location>
        <begin position="55"/>
        <end position="318"/>
    </location>
</feature>
<dbReference type="GO" id="GO:0030246">
    <property type="term" value="F:carbohydrate binding"/>
    <property type="evidence" value="ECO:0007669"/>
    <property type="project" value="TreeGrafter"/>
</dbReference>
<evidence type="ECO:0000259" key="4">
    <source>
        <dbReference type="Pfam" id="PF13407"/>
    </source>
</evidence>
<dbReference type="AlphaFoldDB" id="A0A402AAP9"/>
<sequence length="383" mass="40102">MEFTKKRHSGRALLVTGGLVLSLALTACGSANNDNTTTTANTTPGKDCKKVGVLLPETDSSARWDSKDRPALTDGIKAKLPDATVLYNNAQGSATTQQTQAEADLANGACILVVAPVDGDASAAIVASAKAKNVPVIAYDRLIYSDDLSYYVSFDNEGVGKLQGQYIAEHYKDFVKGNNNNTVMINGGQTDNNALLFEKGAHETLQPLFDNKSLNLVYSTFTDKWDNAKAQTEMEGALTANANNVQIAYVANDGMAGTVIAALKAHNLNGKVLVTGQDATVSGIQNILTGDQAMTVYKNISKESSSTADLVAAISKGTDTASITNGLTVKNPKGSKAIASVLAQAVIVDKSNIIDTVLKDGFVTKADICKNLPAGTDTKGICS</sequence>
<dbReference type="Proteomes" id="UP000287352">
    <property type="component" value="Unassembled WGS sequence"/>
</dbReference>
<dbReference type="InterPro" id="IPR050555">
    <property type="entry name" value="Bact_Solute-Bind_Prot2"/>
</dbReference>
<dbReference type="PANTHER" id="PTHR30036">
    <property type="entry name" value="D-XYLOSE-BINDING PERIPLASMIC PROTEIN"/>
    <property type="match status" value="1"/>
</dbReference>
<evidence type="ECO:0000313" key="6">
    <source>
        <dbReference type="Proteomes" id="UP000287352"/>
    </source>
</evidence>
<dbReference type="InterPro" id="IPR025997">
    <property type="entry name" value="SBP_2_dom"/>
</dbReference>
<dbReference type="PROSITE" id="PS51257">
    <property type="entry name" value="PROKAR_LIPOPROTEIN"/>
    <property type="match status" value="1"/>
</dbReference>
<feature type="chain" id="PRO_5019112315" evidence="3">
    <location>
        <begin position="34"/>
        <end position="383"/>
    </location>
</feature>
<keyword evidence="2 3" id="KW-0732">Signal</keyword>
<dbReference type="Gene3D" id="3.40.50.2300">
    <property type="match status" value="2"/>
</dbReference>
<evidence type="ECO:0000256" key="3">
    <source>
        <dbReference type="SAM" id="SignalP"/>
    </source>
</evidence>
<evidence type="ECO:0000313" key="5">
    <source>
        <dbReference type="EMBL" id="GCE16189.1"/>
    </source>
</evidence>
<dbReference type="CDD" id="cd19995">
    <property type="entry name" value="PBP1_ABC_xylose_binding-like"/>
    <property type="match status" value="1"/>
</dbReference>